<feature type="domain" description="NERD" evidence="1">
    <location>
        <begin position="34"/>
        <end position="149"/>
    </location>
</feature>
<dbReference type="STRING" id="255247.ABE41_018540"/>
<dbReference type="InterPro" id="IPR011528">
    <property type="entry name" value="NERD"/>
</dbReference>
<dbReference type="RefSeq" id="WP_066293607.1">
    <property type="nucleotide sequence ID" value="NZ_CP016761.1"/>
</dbReference>
<evidence type="ECO:0000313" key="3">
    <source>
        <dbReference type="Proteomes" id="UP000077412"/>
    </source>
</evidence>
<dbReference type="Pfam" id="PF08378">
    <property type="entry name" value="NERD"/>
    <property type="match status" value="1"/>
</dbReference>
<dbReference type="Proteomes" id="UP000077412">
    <property type="component" value="Chromosome"/>
</dbReference>
<gene>
    <name evidence="2" type="ORF">ABE41_018540</name>
</gene>
<organism evidence="2 3">
    <name type="scientific">Fictibacillus arsenicus</name>
    <dbReference type="NCBI Taxonomy" id="255247"/>
    <lineage>
        <taxon>Bacteria</taxon>
        <taxon>Bacillati</taxon>
        <taxon>Bacillota</taxon>
        <taxon>Bacilli</taxon>
        <taxon>Bacillales</taxon>
        <taxon>Fictibacillaceae</taxon>
        <taxon>Fictibacillus</taxon>
    </lineage>
</organism>
<proteinExistence type="predicted"/>
<accession>A0A1B1Z9B1</accession>
<dbReference type="EMBL" id="CP016761">
    <property type="protein sequence ID" value="ANX14015.1"/>
    <property type="molecule type" value="Genomic_DNA"/>
</dbReference>
<dbReference type="AlphaFoldDB" id="A0A1B1Z9B1"/>
<keyword evidence="3" id="KW-1185">Reference proteome</keyword>
<dbReference type="PROSITE" id="PS50965">
    <property type="entry name" value="NERD"/>
    <property type="match status" value="1"/>
</dbReference>
<sequence length="225" mass="26019">MFFSKLFSKKKKPVQTSPVKTKYNKANEQISVRKGELGEYKITIQLSQFSKEYRVLNDILLPNPKAKSGYSQIDHVILSPYGIFVIETKNFQGTIYGSPAYKQWLINGKFKFMNPFVQNYGHIACIKTFVGPKFKDAFVSIVSFTKRCTFKTDLSYRKIQSSELIIYDVELTETIKRKEAVIKLTNPMPLLSNADIDECYRLITQANIFEEEIRKLHIDTLKSKS</sequence>
<protein>
    <recommendedName>
        <fullName evidence="1">NERD domain-containing protein</fullName>
    </recommendedName>
</protein>
<evidence type="ECO:0000313" key="2">
    <source>
        <dbReference type="EMBL" id="ANX14015.1"/>
    </source>
</evidence>
<evidence type="ECO:0000259" key="1">
    <source>
        <dbReference type="PROSITE" id="PS50965"/>
    </source>
</evidence>
<name>A0A1B1Z9B1_9BACL</name>
<reference evidence="2 3" key="1">
    <citation type="submission" date="2016-08" db="EMBL/GenBank/DDBJ databases">
        <title>Complete genome sequence of Fictibacillus arsenicus G25-54, a strain with toxicity to nematodes and a potential arsenic-resistance activity.</title>
        <authorList>
            <person name="Zheng Z."/>
        </authorList>
    </citation>
    <scope>NUCLEOTIDE SEQUENCE [LARGE SCALE GENOMIC DNA]</scope>
    <source>
        <strain evidence="2 3">G25-54</strain>
    </source>
</reference>
<dbReference type="KEGG" id="far:ABE41_018540"/>
<dbReference type="OrthoDB" id="5782056at2"/>